<dbReference type="AlphaFoldDB" id="A0A5J5F9Z6"/>
<keyword evidence="4" id="KW-1185">Reference proteome</keyword>
<dbReference type="GO" id="GO:0016301">
    <property type="term" value="F:kinase activity"/>
    <property type="evidence" value="ECO:0007669"/>
    <property type="project" value="UniProtKB-KW"/>
</dbReference>
<dbReference type="PANTHER" id="PTHR21310:SF51">
    <property type="entry name" value="AMINOGLYCOSIDE PHOSPHOTRANSFERASE DOMAIN-CONTAINING PROTEIN"/>
    <property type="match status" value="1"/>
</dbReference>
<feature type="domain" description="Aminoglycoside phosphotransferase" evidence="2">
    <location>
        <begin position="75"/>
        <end position="336"/>
    </location>
</feature>
<dbReference type="SUPFAM" id="SSF56112">
    <property type="entry name" value="Protein kinase-like (PK-like)"/>
    <property type="match status" value="1"/>
</dbReference>
<dbReference type="Pfam" id="PF01636">
    <property type="entry name" value="APH"/>
    <property type="match status" value="1"/>
</dbReference>
<dbReference type="PANTHER" id="PTHR21310">
    <property type="entry name" value="AMINOGLYCOSIDE PHOSPHOTRANSFERASE-RELATED-RELATED"/>
    <property type="match status" value="1"/>
</dbReference>
<evidence type="ECO:0000256" key="1">
    <source>
        <dbReference type="SAM" id="MobiDB-lite"/>
    </source>
</evidence>
<gene>
    <name evidence="3" type="ORF">FN846DRAFT_928709</name>
</gene>
<dbReference type="InParanoid" id="A0A5J5F9Z6"/>
<name>A0A5J5F9Z6_9PEZI</name>
<feature type="region of interest" description="Disordered" evidence="1">
    <location>
        <begin position="1"/>
        <end position="29"/>
    </location>
</feature>
<dbReference type="InterPro" id="IPR002575">
    <property type="entry name" value="Aminoglycoside_PTrfase"/>
</dbReference>
<dbReference type="InterPro" id="IPR051678">
    <property type="entry name" value="AGP_Transferase"/>
</dbReference>
<protein>
    <submittedName>
        <fullName evidence="3">Kinase-like domain-containing protein</fullName>
    </submittedName>
</protein>
<accession>A0A5J5F9Z6</accession>
<dbReference type="EMBL" id="VXIS01000012">
    <property type="protein sequence ID" value="KAA8913791.1"/>
    <property type="molecule type" value="Genomic_DNA"/>
</dbReference>
<dbReference type="OrthoDB" id="10003767at2759"/>
<evidence type="ECO:0000313" key="4">
    <source>
        <dbReference type="Proteomes" id="UP000326924"/>
    </source>
</evidence>
<keyword evidence="3" id="KW-0418">Kinase</keyword>
<sequence length="474" mass="53401">MEAIQPQTDASTNDANPSPSLPTASSRTSSKSCDLLDLFAPLLSSINFQLLGPLAVGVRRKRSPGIARDCQCTVIQPPKPGSFNLVYILEFSDGVKWVIRIPLPEDGGPVPESSRSLYSEIMTTVWIRRNTSIPMPEIYDFCENSNNEIGVPYLLMEFVEGFRVCDIWFDDSGPTPKHERRLRILDNVAAAMSQLSQFQFDKIGSLHFAPRNPNPTDIGPCNVLDELGVIAAAKDDAQSGVKYQRIGPFETSQQYFQALFRVSHEISSDSDPFFTGTLHLLKMMIEYIPRSVFPDTATPEDDHESFVLTHPDFDSQNFLVSENGTLMAVLDWDGVHTVPRCIGYDRYPGWITRDWDPLMYGYGIGDCVENSPEELDFYRQHYAERMVASASATSGFQTKSHLFEALWGAVSSPMCAPGIIEKLFTHVFPSDEQDNLEEPIHFYETALGLARGTLEKEKELRVRKEFEKLFNIRR</sequence>
<reference evidence="3 4" key="1">
    <citation type="submission" date="2019-09" db="EMBL/GenBank/DDBJ databases">
        <title>Draft genome of the ectomycorrhizal ascomycete Sphaerosporella brunnea.</title>
        <authorList>
            <consortium name="DOE Joint Genome Institute"/>
            <person name="Benucci G.M."/>
            <person name="Marozzi G."/>
            <person name="Antonielli L."/>
            <person name="Sanchez S."/>
            <person name="Marco P."/>
            <person name="Wang X."/>
            <person name="Falini L.B."/>
            <person name="Barry K."/>
            <person name="Haridas S."/>
            <person name="Lipzen A."/>
            <person name="Labutti K."/>
            <person name="Grigoriev I.V."/>
            <person name="Murat C."/>
            <person name="Martin F."/>
            <person name="Albertini E."/>
            <person name="Donnini D."/>
            <person name="Bonito G."/>
        </authorList>
    </citation>
    <scope>NUCLEOTIDE SEQUENCE [LARGE SCALE GENOMIC DNA]</scope>
    <source>
        <strain evidence="3 4">Sb_GMNB300</strain>
    </source>
</reference>
<comment type="caution">
    <text evidence="3">The sequence shown here is derived from an EMBL/GenBank/DDBJ whole genome shotgun (WGS) entry which is preliminary data.</text>
</comment>
<dbReference type="Gene3D" id="3.90.1200.10">
    <property type="match status" value="1"/>
</dbReference>
<dbReference type="InterPro" id="IPR011009">
    <property type="entry name" value="Kinase-like_dom_sf"/>
</dbReference>
<dbReference type="Gene3D" id="3.30.200.20">
    <property type="entry name" value="Phosphorylase Kinase, domain 1"/>
    <property type="match status" value="1"/>
</dbReference>
<evidence type="ECO:0000313" key="3">
    <source>
        <dbReference type="EMBL" id="KAA8913791.1"/>
    </source>
</evidence>
<keyword evidence="3" id="KW-0808">Transferase</keyword>
<dbReference type="Proteomes" id="UP000326924">
    <property type="component" value="Unassembled WGS sequence"/>
</dbReference>
<proteinExistence type="predicted"/>
<organism evidence="3 4">
    <name type="scientific">Sphaerosporella brunnea</name>
    <dbReference type="NCBI Taxonomy" id="1250544"/>
    <lineage>
        <taxon>Eukaryota</taxon>
        <taxon>Fungi</taxon>
        <taxon>Dikarya</taxon>
        <taxon>Ascomycota</taxon>
        <taxon>Pezizomycotina</taxon>
        <taxon>Pezizomycetes</taxon>
        <taxon>Pezizales</taxon>
        <taxon>Pyronemataceae</taxon>
        <taxon>Sphaerosporella</taxon>
    </lineage>
</organism>
<evidence type="ECO:0000259" key="2">
    <source>
        <dbReference type="Pfam" id="PF01636"/>
    </source>
</evidence>